<dbReference type="InterPro" id="IPR014721">
    <property type="entry name" value="Ribsml_uS5_D2-typ_fold_subgr"/>
</dbReference>
<dbReference type="GO" id="GO:0004163">
    <property type="term" value="F:diphosphomevalonate decarboxylase activity"/>
    <property type="evidence" value="ECO:0007669"/>
    <property type="project" value="UniProtKB-EC"/>
</dbReference>
<sequence length="331" mass="36941">MKKIIYKKTAVSPANIAFIKFWGKKNPKLNIPFNNSLSMNMGSCLTTTTVEFNPRFRGDRVFIDSKEVKDDKKLRVIKIIDFVRDKSNVAWCVKVVSKNNFPADAGIASSASAFSALALSASAAANLELSQKNLSILARLGSGSASRSIIDGFAEWKKGKNTNSSYAIQLAPPNHWDLRDIVVVVEKGTKKKSSTEGHAVALTSPFYKVRQKLLPKRIRNIKKAILKKNIKIFGEILEEEAIELHMIAMTSKPPIFYWNKGTVEVINKLHGWREKGLSAYFTMDAGPNVHVICLAKDAKKINSRLKKIPEVLFTIINKPSVGTRLTKKHLF</sequence>
<evidence type="ECO:0000256" key="2">
    <source>
        <dbReference type="ARBA" id="ARBA00012296"/>
    </source>
</evidence>
<dbReference type="Gene3D" id="3.30.70.890">
    <property type="entry name" value="GHMP kinase, C-terminal domain"/>
    <property type="match status" value="1"/>
</dbReference>
<evidence type="ECO:0000259" key="8">
    <source>
        <dbReference type="Pfam" id="PF18376"/>
    </source>
</evidence>
<dbReference type="PANTHER" id="PTHR10977:SF3">
    <property type="entry name" value="DIPHOSPHOMEVALONATE DECARBOXYLASE"/>
    <property type="match status" value="1"/>
</dbReference>
<evidence type="ECO:0000259" key="9">
    <source>
        <dbReference type="Pfam" id="PF22700"/>
    </source>
</evidence>
<dbReference type="GO" id="GO:0005524">
    <property type="term" value="F:ATP binding"/>
    <property type="evidence" value="ECO:0007669"/>
    <property type="project" value="UniProtKB-KW"/>
</dbReference>
<feature type="domain" description="Diphosphomevalonate decarboxylase-like N-terminal" evidence="9">
    <location>
        <begin position="13"/>
        <end position="167"/>
    </location>
</feature>
<evidence type="ECO:0000256" key="4">
    <source>
        <dbReference type="ARBA" id="ARBA00022741"/>
    </source>
</evidence>
<keyword evidence="3" id="KW-0444">Lipid biosynthesis</keyword>
<name>A0A0G0L1Y0_9BACT</name>
<keyword evidence="7" id="KW-0456">Lyase</keyword>
<dbReference type="PATRIC" id="fig|1618570.3.peg.169"/>
<proteinExistence type="inferred from homology"/>
<dbReference type="InterPro" id="IPR041431">
    <property type="entry name" value="Mvd1_C"/>
</dbReference>
<organism evidence="10 11">
    <name type="scientific">Candidatus Woesebacteria bacterium GW2011_GWB1_38_8</name>
    <dbReference type="NCBI Taxonomy" id="1618570"/>
    <lineage>
        <taxon>Bacteria</taxon>
        <taxon>Candidatus Woeseibacteriota</taxon>
    </lineage>
</organism>
<dbReference type="SUPFAM" id="SSF55060">
    <property type="entry name" value="GHMP Kinase, C-terminal domain"/>
    <property type="match status" value="1"/>
</dbReference>
<dbReference type="NCBIfam" id="TIGR01240">
    <property type="entry name" value="mevDPdecarb"/>
    <property type="match status" value="1"/>
</dbReference>
<dbReference type="EC" id="4.1.1.33" evidence="2"/>
<accession>A0A0G0L1Y0</accession>
<keyword evidence="4" id="KW-0547">Nucleotide-binding</keyword>
<dbReference type="FunFam" id="3.30.230.10:FF:000072">
    <property type="entry name" value="Diphosphomevalonate decarboxylase"/>
    <property type="match status" value="1"/>
</dbReference>
<dbReference type="InterPro" id="IPR036554">
    <property type="entry name" value="GHMP_kinase_C_sf"/>
</dbReference>
<dbReference type="AlphaFoldDB" id="A0A0G0L1Y0"/>
<dbReference type="PIRSF" id="PIRSF015950">
    <property type="entry name" value="Mev_P_decrbx"/>
    <property type="match status" value="1"/>
</dbReference>
<dbReference type="InterPro" id="IPR053859">
    <property type="entry name" value="MVD-like_N"/>
</dbReference>
<evidence type="ECO:0000256" key="3">
    <source>
        <dbReference type="ARBA" id="ARBA00022516"/>
    </source>
</evidence>
<dbReference type="EMBL" id="LBVL01000002">
    <property type="protein sequence ID" value="KKQ85983.1"/>
    <property type="molecule type" value="Genomic_DNA"/>
</dbReference>
<dbReference type="STRING" id="1618570.UT08_C0002G0005"/>
<dbReference type="InterPro" id="IPR005935">
    <property type="entry name" value="Mev_decarb"/>
</dbReference>
<comment type="caution">
    <text evidence="10">The sequence shown here is derived from an EMBL/GenBank/DDBJ whole genome shotgun (WGS) entry which is preliminary data.</text>
</comment>
<evidence type="ECO:0000313" key="10">
    <source>
        <dbReference type="EMBL" id="KKQ85983.1"/>
    </source>
</evidence>
<dbReference type="InterPro" id="IPR020568">
    <property type="entry name" value="Ribosomal_Su5_D2-typ_SF"/>
</dbReference>
<comment type="similarity">
    <text evidence="1">Belongs to the diphosphomevalonate decarboxylase family.</text>
</comment>
<dbReference type="Pfam" id="PF22700">
    <property type="entry name" value="MVD-like_N"/>
    <property type="match status" value="1"/>
</dbReference>
<dbReference type="InterPro" id="IPR029765">
    <property type="entry name" value="Mev_diP_decarb"/>
</dbReference>
<evidence type="ECO:0000313" key="11">
    <source>
        <dbReference type="Proteomes" id="UP000034081"/>
    </source>
</evidence>
<keyword evidence="5" id="KW-0067">ATP-binding</keyword>
<feature type="domain" description="Mvd1 C-terminal" evidence="8">
    <location>
        <begin position="181"/>
        <end position="308"/>
    </location>
</feature>
<evidence type="ECO:0000256" key="7">
    <source>
        <dbReference type="ARBA" id="ARBA00023239"/>
    </source>
</evidence>
<dbReference type="GO" id="GO:0005829">
    <property type="term" value="C:cytosol"/>
    <property type="evidence" value="ECO:0007669"/>
    <property type="project" value="InterPro"/>
</dbReference>
<dbReference type="Pfam" id="PF18376">
    <property type="entry name" value="MDD_C"/>
    <property type="match status" value="1"/>
</dbReference>
<dbReference type="GO" id="GO:0019287">
    <property type="term" value="P:isopentenyl diphosphate biosynthetic process, mevalonate pathway"/>
    <property type="evidence" value="ECO:0007669"/>
    <property type="project" value="InterPro"/>
</dbReference>
<dbReference type="SUPFAM" id="SSF54211">
    <property type="entry name" value="Ribosomal protein S5 domain 2-like"/>
    <property type="match status" value="1"/>
</dbReference>
<evidence type="ECO:0000256" key="5">
    <source>
        <dbReference type="ARBA" id="ARBA00022840"/>
    </source>
</evidence>
<gene>
    <name evidence="10" type="ORF">UT08_C0002G0005</name>
</gene>
<dbReference type="Gene3D" id="3.30.230.10">
    <property type="match status" value="1"/>
</dbReference>
<protein>
    <recommendedName>
        <fullName evidence="2">diphosphomevalonate decarboxylase</fullName>
        <ecNumber evidence="2">4.1.1.33</ecNumber>
    </recommendedName>
</protein>
<evidence type="ECO:0000256" key="1">
    <source>
        <dbReference type="ARBA" id="ARBA00008831"/>
    </source>
</evidence>
<reference evidence="10 11" key="1">
    <citation type="journal article" date="2015" name="Nature">
        <title>rRNA introns, odd ribosomes, and small enigmatic genomes across a large radiation of phyla.</title>
        <authorList>
            <person name="Brown C.T."/>
            <person name="Hug L.A."/>
            <person name="Thomas B.C."/>
            <person name="Sharon I."/>
            <person name="Castelle C.J."/>
            <person name="Singh A."/>
            <person name="Wilkins M.J."/>
            <person name="Williams K.H."/>
            <person name="Banfield J.F."/>
        </authorList>
    </citation>
    <scope>NUCLEOTIDE SEQUENCE [LARGE SCALE GENOMIC DNA]</scope>
</reference>
<keyword evidence="6" id="KW-0443">Lipid metabolism</keyword>
<evidence type="ECO:0000256" key="6">
    <source>
        <dbReference type="ARBA" id="ARBA00023098"/>
    </source>
</evidence>
<dbReference type="Proteomes" id="UP000034081">
    <property type="component" value="Unassembled WGS sequence"/>
</dbReference>
<dbReference type="PANTHER" id="PTHR10977">
    <property type="entry name" value="DIPHOSPHOMEVALONATE DECARBOXYLASE"/>
    <property type="match status" value="1"/>
</dbReference>